<dbReference type="Gene3D" id="3.90.75.20">
    <property type="match status" value="4"/>
</dbReference>
<reference evidence="2" key="1">
    <citation type="submission" date="2023-07" db="EMBL/GenBank/DDBJ databases">
        <authorList>
            <person name="Xia Y."/>
        </authorList>
    </citation>
    <scope>NUCLEOTIDE SEQUENCE</scope>
    <source>
        <strain evidence="2">E</strain>
    </source>
</reference>
<dbReference type="Pfam" id="PF13392">
    <property type="entry name" value="HNH_3"/>
    <property type="match status" value="1"/>
</dbReference>
<protein>
    <submittedName>
        <fullName evidence="2">HNH endonuclease</fullName>
    </submittedName>
</protein>
<keyword evidence="2" id="KW-0540">Nuclease</keyword>
<feature type="domain" description="HNH nuclease" evidence="1">
    <location>
        <begin position="207"/>
        <end position="256"/>
    </location>
</feature>
<gene>
    <name evidence="2" type="ORF">MarDSR_497</name>
</gene>
<dbReference type="InterPro" id="IPR036388">
    <property type="entry name" value="WH-like_DNA-bd_sf"/>
</dbReference>
<dbReference type="GO" id="GO:0016788">
    <property type="term" value="F:hydrolase activity, acting on ester bonds"/>
    <property type="evidence" value="ECO:0007669"/>
    <property type="project" value="InterPro"/>
</dbReference>
<feature type="domain" description="HNH nuclease" evidence="1">
    <location>
        <begin position="474"/>
        <end position="523"/>
    </location>
</feature>
<keyword evidence="2" id="KW-0378">Hydrolase</keyword>
<dbReference type="Pfam" id="PF07463">
    <property type="entry name" value="NUMOD4"/>
    <property type="match status" value="1"/>
</dbReference>
<keyword evidence="2" id="KW-0255">Endonuclease</keyword>
<dbReference type="InterPro" id="IPR003615">
    <property type="entry name" value="HNH_nuc"/>
</dbReference>
<accession>A0AA96IYS4</accession>
<proteinExistence type="predicted"/>
<dbReference type="SUPFAM" id="SSF54060">
    <property type="entry name" value="His-Me finger endonucleases"/>
    <property type="match status" value="4"/>
</dbReference>
<dbReference type="SMART" id="SM00507">
    <property type="entry name" value="HNHc"/>
    <property type="match status" value="2"/>
</dbReference>
<dbReference type="InterPro" id="IPR044925">
    <property type="entry name" value="His-Me_finger_sf"/>
</dbReference>
<organism evidence="2">
    <name type="scientific">Marseillevirus sp</name>
    <dbReference type="NCBI Taxonomy" id="2809551"/>
    <lineage>
        <taxon>Viruses</taxon>
        <taxon>Varidnaviria</taxon>
        <taxon>Bamfordvirae</taxon>
        <taxon>Nucleocytoviricota</taxon>
        <taxon>Megaviricetes</taxon>
        <taxon>Pimascovirales</taxon>
        <taxon>Pimascovirales incertae sedis</taxon>
        <taxon>Marseilleviridae</taxon>
        <taxon>Marseillevirus</taxon>
    </lineage>
</organism>
<dbReference type="EMBL" id="OR343189">
    <property type="protein sequence ID" value="WNL50536.1"/>
    <property type="molecule type" value="Genomic_DNA"/>
</dbReference>
<dbReference type="InterPro" id="IPR010902">
    <property type="entry name" value="NUMOD4"/>
</dbReference>
<dbReference type="GO" id="GO:0004519">
    <property type="term" value="F:endonuclease activity"/>
    <property type="evidence" value="ECO:0007669"/>
    <property type="project" value="UniProtKB-KW"/>
</dbReference>
<dbReference type="Gene3D" id="1.10.10.10">
    <property type="entry name" value="Winged helix-like DNA-binding domain superfamily/Winged helix DNA-binding domain"/>
    <property type="match status" value="1"/>
</dbReference>
<name>A0AA96IYS4_9VIRU</name>
<sequence length="545" mass="62407">MCECGKEEIWKPIEGYDYEVSSCGRVRDENGTAIPVKKYHKYHRISVRLPNKTAPVSRIVAEAFIPNPRNLPFVARKTKDDNHAKNFFWSTTPNKQSTAGRSSSPIARKVDQMTPDRKLVKTWDNPRTAAQNMGCATDVITSCCRGKKKNYKGFLWEWRDEPDIDGEIWKDYFCENSNIAAVSNMGRILLKSGEKTYGRKDPSGYMKYSKFLVHRMVAEAFCEKRSDEEIFVNHISSRVDDNRAENLEWCTPAWNARHSYMKKEELRTLAVSDDQGEIWKDIEILPGHRVSNKGKVAGPEGFYLKEFFSNSNLRVSIKGKHYTVKKLVADAFIPNPEGKRNVHCMDGNPMNVTLENIQRCNRGEEKGMRRGSKKPGKILQMTPEREIVQEFGTVEEAVLTVKETTKNGISRALVGRKEYKGFLWIYKATLDIPGEIWKTVMYKDREYTVSSMGRILLAGEKKTYGSVQKDGYAHYNGQKVHRIIATAFLPPPLPSQKYCNHISGNCTDNRAENLEWVSSSGNIRHAHETGLIFFTSRKDFRNKEI</sequence>
<evidence type="ECO:0000313" key="2">
    <source>
        <dbReference type="EMBL" id="WNL50536.1"/>
    </source>
</evidence>
<evidence type="ECO:0000259" key="1">
    <source>
        <dbReference type="SMART" id="SM00507"/>
    </source>
</evidence>